<dbReference type="Pfam" id="PF06252">
    <property type="entry name" value="GemA"/>
    <property type="match status" value="1"/>
</dbReference>
<proteinExistence type="predicted"/>
<gene>
    <name evidence="2" type="ORF">CEX98_22645</name>
</gene>
<protein>
    <submittedName>
        <fullName evidence="2">GemA protein</fullName>
    </submittedName>
</protein>
<dbReference type="EMBL" id="NKHF01000208">
    <property type="protein sequence ID" value="PCK29530.1"/>
    <property type="molecule type" value="Genomic_DNA"/>
</dbReference>
<evidence type="ECO:0000256" key="1">
    <source>
        <dbReference type="SAM" id="MobiDB-lite"/>
    </source>
</evidence>
<organism evidence="2 3">
    <name type="scientific">Pseudoalteromonas piscicida</name>
    <dbReference type="NCBI Taxonomy" id="43662"/>
    <lineage>
        <taxon>Bacteria</taxon>
        <taxon>Pseudomonadati</taxon>
        <taxon>Pseudomonadota</taxon>
        <taxon>Gammaproteobacteria</taxon>
        <taxon>Alteromonadales</taxon>
        <taxon>Pseudoalteromonadaceae</taxon>
        <taxon>Pseudoalteromonas</taxon>
    </lineage>
</organism>
<evidence type="ECO:0000313" key="3">
    <source>
        <dbReference type="Proteomes" id="UP000228621"/>
    </source>
</evidence>
<comment type="caution">
    <text evidence="2">The sequence shown here is derived from an EMBL/GenBank/DDBJ whole genome shotgun (WGS) entry which is preliminary data.</text>
</comment>
<keyword evidence="3" id="KW-1185">Reference proteome</keyword>
<reference evidence="3" key="1">
    <citation type="journal article" date="2019" name="Genome Announc.">
        <title>Draft Genome Sequence of Pseudoalteromonas piscicida Strain 36Y ROTHPW, an Hypersaline Seawater Isolate from the South Coast of Sonora, Mexico.</title>
        <authorList>
            <person name="Sanchez-Diaz R."/>
            <person name="Molina-Garza Z.J."/>
            <person name="Cruz-Suarez L.E."/>
            <person name="Selvin J."/>
            <person name="Kiran G.S."/>
            <person name="Ibarra-Gamez J.C."/>
            <person name="Gomez-Gil B."/>
            <person name="Galaviz-Silva L."/>
        </authorList>
    </citation>
    <scope>NUCLEOTIDE SEQUENCE [LARGE SCALE GENOMIC DNA]</scope>
    <source>
        <strain evidence="3">36Y_RITHPW</strain>
    </source>
</reference>
<dbReference type="InterPro" id="IPR009363">
    <property type="entry name" value="Phage_Mu_Gp16"/>
</dbReference>
<dbReference type="AlphaFoldDB" id="A0A2A5JJA1"/>
<sequence length="215" mass="24511">MYLSKSRYIQLIHIGKGQLGWDDELYRQVLTGLTKKSSCKDMNAGELKKVLDHMKDKGFKVEAKKHGGKNSPITRNKEPEDKTSLDKLRQVWIAMSHRGYLRDGSEAALLNWSKAQAKRMNKNVVIERLEWLRAPMVHALIEQLKSWYARCMAEQLKELVNVLQGLKLSSAHQIEATKTVYELGDFKKCSVEQLEAAIAFIGVMSDRYSEASKNG</sequence>
<evidence type="ECO:0000313" key="2">
    <source>
        <dbReference type="EMBL" id="PCK29530.1"/>
    </source>
</evidence>
<dbReference type="Proteomes" id="UP000228621">
    <property type="component" value="Unassembled WGS sequence"/>
</dbReference>
<dbReference type="OrthoDB" id="7360086at2"/>
<name>A0A2A5JJA1_PSEO7</name>
<dbReference type="RefSeq" id="WP_099644189.1">
    <property type="nucleotide sequence ID" value="NZ_NKHF01000208.1"/>
</dbReference>
<accession>A0A2A5JJA1</accession>
<feature type="region of interest" description="Disordered" evidence="1">
    <location>
        <begin position="62"/>
        <end position="82"/>
    </location>
</feature>